<gene>
    <name evidence="1" type="primary">orf04276</name>
    <name evidence="1" type="ORF">Q903MT_gene4253</name>
</gene>
<keyword evidence="1" id="KW-0496">Mitochondrion</keyword>
<name>A0A6B9XQ91_PICSI</name>
<geneLocation type="mitochondrion" evidence="1"/>
<organism evidence="1">
    <name type="scientific">Picea sitchensis</name>
    <name type="common">Sitka spruce</name>
    <name type="synonym">Pinus sitchensis</name>
    <dbReference type="NCBI Taxonomy" id="3332"/>
    <lineage>
        <taxon>Eukaryota</taxon>
        <taxon>Viridiplantae</taxon>
        <taxon>Streptophyta</taxon>
        <taxon>Embryophyta</taxon>
        <taxon>Tracheophyta</taxon>
        <taxon>Spermatophyta</taxon>
        <taxon>Pinopsida</taxon>
        <taxon>Pinidae</taxon>
        <taxon>Conifers I</taxon>
        <taxon>Pinales</taxon>
        <taxon>Pinaceae</taxon>
        <taxon>Picea</taxon>
    </lineage>
</organism>
<evidence type="ECO:0000313" key="1">
    <source>
        <dbReference type="EMBL" id="QHR90230.1"/>
    </source>
</evidence>
<sequence>MDGMKQLCSVNSWPHSALARYASSSLSNYSDPAIYREGREITKSTYIYKFELVCDERLDHRGRRDYL</sequence>
<proteinExistence type="predicted"/>
<accession>A0A6B9XQ91</accession>
<protein>
    <submittedName>
        <fullName evidence="1">Uncharacterized protein</fullName>
    </submittedName>
</protein>
<dbReference type="AlphaFoldDB" id="A0A6B9XQ91"/>
<dbReference type="EMBL" id="MK697699">
    <property type="protein sequence ID" value="QHR90230.1"/>
    <property type="molecule type" value="Genomic_DNA"/>
</dbReference>
<reference evidence="1" key="1">
    <citation type="submission" date="2019-03" db="EMBL/GenBank/DDBJ databases">
        <title>Largest Complete Mitochondrial Genome of a Gymnosperm, Sitka Spruce (Picea sitchensis), Indicates Complex Physical Structure.</title>
        <authorList>
            <person name="Jackman S.D."/>
            <person name="Coombe L."/>
            <person name="Warren R."/>
            <person name="Kirk H."/>
            <person name="Trinh E."/>
            <person name="McLeod T."/>
            <person name="Pleasance S."/>
            <person name="Pandoh P."/>
            <person name="Zhao Y."/>
            <person name="Coope R."/>
            <person name="Bousquet J."/>
            <person name="Bohlmann J.C."/>
            <person name="Jones S.J.M."/>
            <person name="Birol I."/>
        </authorList>
    </citation>
    <scope>NUCLEOTIDE SEQUENCE</scope>
    <source>
        <strain evidence="1">Q903</strain>
    </source>
</reference>